<gene>
    <name evidence="2" type="ORF">H3V53_15215</name>
</gene>
<proteinExistence type="predicted"/>
<feature type="compositionally biased region" description="Polar residues" evidence="1">
    <location>
        <begin position="271"/>
        <end position="284"/>
    </location>
</feature>
<accession>A0ABU8ISD5</accession>
<dbReference type="EMBL" id="JACFYJ010000021">
    <property type="protein sequence ID" value="MEI5998510.1"/>
    <property type="molecule type" value="Genomic_DNA"/>
</dbReference>
<protein>
    <recommendedName>
        <fullName evidence="4">Shufflon protein, N-terminal constant region</fullName>
    </recommendedName>
</protein>
<evidence type="ECO:0008006" key="4">
    <source>
        <dbReference type="Google" id="ProtNLM"/>
    </source>
</evidence>
<dbReference type="RefSeq" id="WP_336598657.1">
    <property type="nucleotide sequence ID" value="NZ_JACFYJ010000021.1"/>
</dbReference>
<feature type="region of interest" description="Disordered" evidence="1">
    <location>
        <begin position="263"/>
        <end position="284"/>
    </location>
</feature>
<evidence type="ECO:0000313" key="2">
    <source>
        <dbReference type="EMBL" id="MEI5998510.1"/>
    </source>
</evidence>
<sequence>MGSLLEMMFVLLGAAILTVQGIKQDVAHKRDTMLAVEGQNEATLVTAYDSWITDNFASLLSQYTASGNNATLTPPTVDQLKTAGNLKQAHSMGPFWGGGYAVSMTMVPAGCTQAAGNCHVSFALYPTQPLLKGGKADVAGAAQIAVAGSKLAGTSQFGYSNAQAPGTITGINGSFTAPNPLGSKAASIMATNGPDSDGNSIYIRRDGSVTWTGDQDVNNVSLKNVNDIKAQTIEASGAVTAASVTATGAVKGNAVTSTTTLQAGNIASPRSPCSPNGVIANNSDGSGQQLTCQSGIWLPNGGRVLRMGYNPVSDGGIVWKPSCPAGGTPIVELTPQNWYVNQSATVNFNAYDNGTYWIVRITDGANAGITGLAYAGTYCSY</sequence>
<evidence type="ECO:0000313" key="3">
    <source>
        <dbReference type="Proteomes" id="UP001386437"/>
    </source>
</evidence>
<evidence type="ECO:0000256" key="1">
    <source>
        <dbReference type="SAM" id="MobiDB-lite"/>
    </source>
</evidence>
<name>A0ABU8ISD5_9BURK</name>
<dbReference type="Proteomes" id="UP001386437">
    <property type="component" value="Unassembled WGS sequence"/>
</dbReference>
<comment type="caution">
    <text evidence="2">The sequence shown here is derived from an EMBL/GenBank/DDBJ whole genome shotgun (WGS) entry which is preliminary data.</text>
</comment>
<organism evidence="2 3">
    <name type="scientific">Paraburkholderia bengalensis</name>
    <dbReference type="NCBI Taxonomy" id="2747562"/>
    <lineage>
        <taxon>Bacteria</taxon>
        <taxon>Pseudomonadati</taxon>
        <taxon>Pseudomonadota</taxon>
        <taxon>Betaproteobacteria</taxon>
        <taxon>Burkholderiales</taxon>
        <taxon>Burkholderiaceae</taxon>
        <taxon>Paraburkholderia</taxon>
    </lineage>
</organism>
<reference evidence="2 3" key="1">
    <citation type="journal article" date="2022" name="Arch. Microbiol.">
        <title>Paraburkholderia bengalensis sp. nov. isolated from roots of Oryza sativa, IR64.</title>
        <authorList>
            <person name="Nag P."/>
            <person name="Mondal N."/>
            <person name="Sarkar J."/>
            <person name="Das S."/>
        </authorList>
    </citation>
    <scope>NUCLEOTIDE SEQUENCE [LARGE SCALE GENOMIC DNA]</scope>
    <source>
        <strain evidence="2 3">IR64_4_BI</strain>
    </source>
</reference>
<keyword evidence="3" id="KW-1185">Reference proteome</keyword>